<reference evidence="1 2" key="1">
    <citation type="submission" date="2018-11" db="EMBL/GenBank/DDBJ databases">
        <title>Complete genome sequence of Paenibacillus baekrokdamisoli strain KCTC 33723.</title>
        <authorList>
            <person name="Kang S.W."/>
            <person name="Lee K.C."/>
            <person name="Kim K.K."/>
            <person name="Kim J.S."/>
            <person name="Kim D.S."/>
            <person name="Ko S.H."/>
            <person name="Yang S.H."/>
            <person name="Lee J.S."/>
        </authorList>
    </citation>
    <scope>NUCLEOTIDE SEQUENCE [LARGE SCALE GENOMIC DNA]</scope>
    <source>
        <strain evidence="1 2">KCTC 33723</strain>
    </source>
</reference>
<dbReference type="InterPro" id="IPR025945">
    <property type="entry name" value="DHHW"/>
</dbReference>
<dbReference type="EMBL" id="AP019308">
    <property type="protein sequence ID" value="BBH22962.1"/>
    <property type="molecule type" value="Genomic_DNA"/>
</dbReference>
<accession>A0A3G9IXB0</accession>
<dbReference type="Proteomes" id="UP000275368">
    <property type="component" value="Chromosome"/>
</dbReference>
<proteinExistence type="predicted"/>
<protein>
    <submittedName>
        <fullName evidence="1">Membrane protein</fullName>
    </submittedName>
</protein>
<dbReference type="OrthoDB" id="175771at2"/>
<evidence type="ECO:0000313" key="1">
    <source>
        <dbReference type="EMBL" id="BBH22962.1"/>
    </source>
</evidence>
<sequence length="379" mass="43500">MKSRADRILIGGFVAVLFSMSLLFVILPYRSFSEVENRPLQHIPQLSWANIWSKTFSEETENFITDHFPLRTEWVWAKSVMEQLRLQQENNGVYKGKDGYLFEKFAEPSYKQVQQYTEAVKQFAQAHPEVDMTFLLAPTSSGMYPEKMPWLAPIYSQAKVNAFIAEQLKGSLSFMNGFDTLSSHVAEQLYYRTDHHWTTHGAYLAYAAYARKMGWKPLAESDFTITTVTDSFLGSYHTKSQFAGLKPDSIQAYIPKNPVDTSLYIADTNQTFASLYDFSFLAKKDKYSYFLGGVHALMKITSKLDPQTVKQEKLLVIKDSYAHSFIPFLTLHVPEIDVIDIRYYNGSISKYMLENGITKVLFLFNTTTFIDNNAIMKLS</sequence>
<gene>
    <name evidence="1" type="ORF">Back11_43070</name>
</gene>
<name>A0A3G9IXB0_9BACL</name>
<keyword evidence="2" id="KW-1185">Reference proteome</keyword>
<dbReference type="KEGG" id="pbk:Back11_43070"/>
<dbReference type="Pfam" id="PF14286">
    <property type="entry name" value="DHHW"/>
    <property type="match status" value="1"/>
</dbReference>
<organism evidence="1 2">
    <name type="scientific">Paenibacillus baekrokdamisoli</name>
    <dbReference type="NCBI Taxonomy" id="1712516"/>
    <lineage>
        <taxon>Bacteria</taxon>
        <taxon>Bacillati</taxon>
        <taxon>Bacillota</taxon>
        <taxon>Bacilli</taxon>
        <taxon>Bacillales</taxon>
        <taxon>Paenibacillaceae</taxon>
        <taxon>Paenibacillus</taxon>
    </lineage>
</organism>
<evidence type="ECO:0000313" key="2">
    <source>
        <dbReference type="Proteomes" id="UP000275368"/>
    </source>
</evidence>
<dbReference type="RefSeq" id="WP_125661872.1">
    <property type="nucleotide sequence ID" value="NZ_AP019308.1"/>
</dbReference>
<dbReference type="AlphaFoldDB" id="A0A3G9IXB0"/>